<evidence type="ECO:0000256" key="4">
    <source>
        <dbReference type="ARBA" id="ARBA00022787"/>
    </source>
</evidence>
<gene>
    <name evidence="10" type="ORF">INT44_003509</name>
</gene>
<evidence type="ECO:0000256" key="6">
    <source>
        <dbReference type="ARBA" id="ARBA00022989"/>
    </source>
</evidence>
<evidence type="ECO:0000256" key="2">
    <source>
        <dbReference type="ARBA" id="ARBA00022448"/>
    </source>
</evidence>
<dbReference type="GO" id="GO:0005741">
    <property type="term" value="C:mitochondrial outer membrane"/>
    <property type="evidence" value="ECO:0007669"/>
    <property type="project" value="UniProtKB-SubCell"/>
</dbReference>
<evidence type="ECO:0000256" key="8">
    <source>
        <dbReference type="ARBA" id="ARBA00023136"/>
    </source>
</evidence>
<keyword evidence="3" id="KW-0812">Transmembrane</keyword>
<keyword evidence="4" id="KW-1000">Mitochondrion outer membrane</keyword>
<evidence type="ECO:0000313" key="11">
    <source>
        <dbReference type="Proteomes" id="UP000612746"/>
    </source>
</evidence>
<comment type="subcellular location">
    <subcellularLocation>
        <location evidence="1">Mitochondrion outer membrane</location>
        <topology evidence="1">Single-pass membrane protein</topology>
    </subcellularLocation>
</comment>
<evidence type="ECO:0000256" key="1">
    <source>
        <dbReference type="ARBA" id="ARBA00004572"/>
    </source>
</evidence>
<keyword evidence="11" id="KW-1185">Reference proteome</keyword>
<accession>A0A8H7PV74</accession>
<keyword evidence="5" id="KW-0653">Protein transport</keyword>
<protein>
    <submittedName>
        <fullName evidence="10">Uncharacterized protein</fullName>
    </submittedName>
</protein>
<evidence type="ECO:0000256" key="7">
    <source>
        <dbReference type="ARBA" id="ARBA00023128"/>
    </source>
</evidence>
<dbReference type="InterPro" id="IPR019603">
    <property type="entry name" value="Tom5"/>
</dbReference>
<dbReference type="Pfam" id="PF10642">
    <property type="entry name" value="Tom5"/>
    <property type="match status" value="1"/>
</dbReference>
<dbReference type="Proteomes" id="UP000612746">
    <property type="component" value="Unassembled WGS sequence"/>
</dbReference>
<comment type="caution">
    <text evidence="10">The sequence shown here is derived from an EMBL/GenBank/DDBJ whole genome shotgun (WGS) entry which is preliminary data.</text>
</comment>
<dbReference type="AlphaFoldDB" id="A0A8H7PV74"/>
<dbReference type="GO" id="GO:0015031">
    <property type="term" value="P:protein transport"/>
    <property type="evidence" value="ECO:0007669"/>
    <property type="project" value="UniProtKB-KW"/>
</dbReference>
<sequence length="49" mass="5801">MFMPQQKLTPEEKAFLRMRTISNVSNFVSVIVAIRAGKYFSKRELFDKF</sequence>
<keyword evidence="2" id="KW-0813">Transport</keyword>
<keyword evidence="7" id="KW-0496">Mitochondrion</keyword>
<evidence type="ECO:0000313" key="10">
    <source>
        <dbReference type="EMBL" id="KAG2180505.1"/>
    </source>
</evidence>
<evidence type="ECO:0000256" key="3">
    <source>
        <dbReference type="ARBA" id="ARBA00022692"/>
    </source>
</evidence>
<keyword evidence="8" id="KW-0472">Membrane</keyword>
<dbReference type="GO" id="GO:0006626">
    <property type="term" value="P:protein targeting to mitochondrion"/>
    <property type="evidence" value="ECO:0007669"/>
    <property type="project" value="UniProtKB-ARBA"/>
</dbReference>
<keyword evidence="6" id="KW-1133">Transmembrane helix</keyword>
<reference evidence="10" key="1">
    <citation type="submission" date="2020-12" db="EMBL/GenBank/DDBJ databases">
        <title>Metabolic potential, ecology and presence of endohyphal bacteria is reflected in genomic diversity of Mucoromycotina.</title>
        <authorList>
            <person name="Muszewska A."/>
            <person name="Okrasinska A."/>
            <person name="Steczkiewicz K."/>
            <person name="Drgas O."/>
            <person name="Orlowska M."/>
            <person name="Perlinska-Lenart U."/>
            <person name="Aleksandrzak-Piekarczyk T."/>
            <person name="Szatraj K."/>
            <person name="Zielenkiewicz U."/>
            <person name="Pilsyk S."/>
            <person name="Malc E."/>
            <person name="Mieczkowski P."/>
            <person name="Kruszewska J.S."/>
            <person name="Biernat P."/>
            <person name="Pawlowska J."/>
        </authorList>
    </citation>
    <scope>NUCLEOTIDE SEQUENCE</scope>
    <source>
        <strain evidence="10">WA0000051536</strain>
    </source>
</reference>
<comment type="similarity">
    <text evidence="9">Belongs to the Tom5 family.</text>
</comment>
<organism evidence="10 11">
    <name type="scientific">Umbelopsis vinacea</name>
    <dbReference type="NCBI Taxonomy" id="44442"/>
    <lineage>
        <taxon>Eukaryota</taxon>
        <taxon>Fungi</taxon>
        <taxon>Fungi incertae sedis</taxon>
        <taxon>Mucoromycota</taxon>
        <taxon>Mucoromycotina</taxon>
        <taxon>Umbelopsidomycetes</taxon>
        <taxon>Umbelopsidales</taxon>
        <taxon>Umbelopsidaceae</taxon>
        <taxon>Umbelopsis</taxon>
    </lineage>
</organism>
<proteinExistence type="inferred from homology"/>
<dbReference type="EMBL" id="JAEPRA010000009">
    <property type="protein sequence ID" value="KAG2180505.1"/>
    <property type="molecule type" value="Genomic_DNA"/>
</dbReference>
<evidence type="ECO:0000256" key="5">
    <source>
        <dbReference type="ARBA" id="ARBA00022927"/>
    </source>
</evidence>
<evidence type="ECO:0000256" key="9">
    <source>
        <dbReference type="ARBA" id="ARBA00025716"/>
    </source>
</evidence>
<name>A0A8H7PV74_9FUNG</name>